<proteinExistence type="inferred from homology"/>
<keyword evidence="4" id="KW-0319">Glycerol metabolism</keyword>
<dbReference type="GO" id="GO:0042597">
    <property type="term" value="C:periplasmic space"/>
    <property type="evidence" value="ECO:0007669"/>
    <property type="project" value="TreeGrafter"/>
</dbReference>
<evidence type="ECO:0000256" key="4">
    <source>
        <dbReference type="ARBA" id="ARBA00022798"/>
    </source>
</evidence>
<dbReference type="FunFam" id="3.20.20.190:FF:000009">
    <property type="entry name" value="Glycerophosphodiester phosphodiesterase, periplasmic"/>
    <property type="match status" value="1"/>
</dbReference>
<dbReference type="GO" id="GO:0006071">
    <property type="term" value="P:glycerol metabolic process"/>
    <property type="evidence" value="ECO:0007669"/>
    <property type="project" value="UniProtKB-KW"/>
</dbReference>
<dbReference type="GO" id="GO:0006629">
    <property type="term" value="P:lipid metabolic process"/>
    <property type="evidence" value="ECO:0007669"/>
    <property type="project" value="InterPro"/>
</dbReference>
<dbReference type="InterPro" id="IPR030395">
    <property type="entry name" value="GP_PDE_dom"/>
</dbReference>
<dbReference type="EC" id="3.1.4.46" evidence="2"/>
<dbReference type="PANTHER" id="PTHR43620">
    <property type="entry name" value="GLYCEROPHOSPHORYL DIESTER PHOSPHODIESTERASE"/>
    <property type="match status" value="1"/>
</dbReference>
<protein>
    <recommendedName>
        <fullName evidence="2">glycerophosphodiester phosphodiesterase</fullName>
        <ecNumber evidence="2">3.1.4.46</ecNumber>
    </recommendedName>
</protein>
<keyword evidence="5" id="KW-0378">Hydrolase</keyword>
<organism evidence="9 10">
    <name type="scientific">Microbulbifer marinus</name>
    <dbReference type="NCBI Taxonomy" id="658218"/>
    <lineage>
        <taxon>Bacteria</taxon>
        <taxon>Pseudomonadati</taxon>
        <taxon>Pseudomonadota</taxon>
        <taxon>Gammaproteobacteria</taxon>
        <taxon>Cellvibrionales</taxon>
        <taxon>Microbulbiferaceae</taxon>
        <taxon>Microbulbifer</taxon>
    </lineage>
</organism>
<dbReference type="CDD" id="cd08600">
    <property type="entry name" value="GDPD_EcGlpQ_like"/>
    <property type="match status" value="1"/>
</dbReference>
<sequence>MIKNVLVALLSATAIACSADAAAAPSSDSNPQRPIVIAHRGASGYLPEHTLEAKALAYAMRPDYIEQDLVLSKDNHLIVMHDIYLDNTTDVAEVFPGRARDDGHYYTIDFTLAELKQLNVTETFVAGPQGPVAKYPNRFPLWKSSFQLSTLAEEIELIQGLNRTLGYDIGIYPEIKKPHFHHREGRDIATLTLTKLKQYGYTGREQKIYLQSFDAEELQRIKRELMPRLDMDLPLIQLIAITAWGEKQLEVDGKLSNYDYDWMLEPGGLERIATYADGIGPWLGMLAQVKEGQLHTTGLAQRARQHQLQVHPYTFRADPSELPPEVESFERLLHIAVERIGIDGLFTDHPDKALSYLSRNNPQ</sequence>
<evidence type="ECO:0000256" key="3">
    <source>
        <dbReference type="ARBA" id="ARBA00022729"/>
    </source>
</evidence>
<dbReference type="GO" id="GO:0008889">
    <property type="term" value="F:glycerophosphodiester phosphodiesterase activity"/>
    <property type="evidence" value="ECO:0007669"/>
    <property type="project" value="UniProtKB-EC"/>
</dbReference>
<dbReference type="Pfam" id="PF03009">
    <property type="entry name" value="GDPD"/>
    <property type="match status" value="1"/>
</dbReference>
<dbReference type="STRING" id="658218.SAMN05216562_2893"/>
<reference evidence="10" key="1">
    <citation type="submission" date="2016-10" db="EMBL/GenBank/DDBJ databases">
        <authorList>
            <person name="Varghese N."/>
            <person name="Submissions S."/>
        </authorList>
    </citation>
    <scope>NUCLEOTIDE SEQUENCE [LARGE SCALE GENOMIC DNA]</scope>
    <source>
        <strain evidence="10">CGMCC 1.10657</strain>
    </source>
</reference>
<dbReference type="RefSeq" id="WP_091390012.1">
    <property type="nucleotide sequence ID" value="NZ_FNQO01000003.1"/>
</dbReference>
<accession>A0A1H4AN82</accession>
<evidence type="ECO:0000313" key="10">
    <source>
        <dbReference type="Proteomes" id="UP000198658"/>
    </source>
</evidence>
<gene>
    <name evidence="9" type="ORF">SAMN05216562_2893</name>
</gene>
<dbReference type="InterPro" id="IPR017946">
    <property type="entry name" value="PLC-like_Pdiesterase_TIM-brl"/>
</dbReference>
<comment type="similarity">
    <text evidence="1">Belongs to the glycerophosphoryl diester phosphodiesterase family.</text>
</comment>
<evidence type="ECO:0000256" key="5">
    <source>
        <dbReference type="ARBA" id="ARBA00022801"/>
    </source>
</evidence>
<keyword evidence="3 7" id="KW-0732">Signal</keyword>
<dbReference type="NCBIfam" id="NF008354">
    <property type="entry name" value="PRK11143.1"/>
    <property type="match status" value="1"/>
</dbReference>
<name>A0A1H4AN82_9GAMM</name>
<dbReference type="PROSITE" id="PS51704">
    <property type="entry name" value="GP_PDE"/>
    <property type="match status" value="1"/>
</dbReference>
<feature type="signal peptide" evidence="7">
    <location>
        <begin position="1"/>
        <end position="23"/>
    </location>
</feature>
<dbReference type="AlphaFoldDB" id="A0A1H4AN82"/>
<feature type="chain" id="PRO_5011627698" description="glycerophosphodiester phosphodiesterase" evidence="7">
    <location>
        <begin position="24"/>
        <end position="363"/>
    </location>
</feature>
<dbReference type="EMBL" id="FNQO01000003">
    <property type="protein sequence ID" value="SEA37278.1"/>
    <property type="molecule type" value="Genomic_DNA"/>
</dbReference>
<evidence type="ECO:0000256" key="1">
    <source>
        <dbReference type="ARBA" id="ARBA00007277"/>
    </source>
</evidence>
<evidence type="ECO:0000256" key="2">
    <source>
        <dbReference type="ARBA" id="ARBA00012247"/>
    </source>
</evidence>
<comment type="catalytic activity">
    <reaction evidence="6">
        <text>a sn-glycero-3-phosphodiester + H2O = an alcohol + sn-glycerol 3-phosphate + H(+)</text>
        <dbReference type="Rhea" id="RHEA:12969"/>
        <dbReference type="ChEBI" id="CHEBI:15377"/>
        <dbReference type="ChEBI" id="CHEBI:15378"/>
        <dbReference type="ChEBI" id="CHEBI:30879"/>
        <dbReference type="ChEBI" id="CHEBI:57597"/>
        <dbReference type="ChEBI" id="CHEBI:83408"/>
        <dbReference type="EC" id="3.1.4.46"/>
    </reaction>
</comment>
<dbReference type="PANTHER" id="PTHR43620:SF7">
    <property type="entry name" value="GLYCEROPHOSPHODIESTER PHOSPHODIESTERASE GDPD5-RELATED"/>
    <property type="match status" value="1"/>
</dbReference>
<dbReference type="PROSITE" id="PS51257">
    <property type="entry name" value="PROKAR_LIPOPROTEIN"/>
    <property type="match status" value="1"/>
</dbReference>
<dbReference type="OrthoDB" id="9795622at2"/>
<keyword evidence="10" id="KW-1185">Reference proteome</keyword>
<feature type="domain" description="GP-PDE" evidence="8">
    <location>
        <begin position="34"/>
        <end position="357"/>
    </location>
</feature>
<evidence type="ECO:0000259" key="8">
    <source>
        <dbReference type="PROSITE" id="PS51704"/>
    </source>
</evidence>
<dbReference type="Gene3D" id="3.20.20.190">
    <property type="entry name" value="Phosphatidylinositol (PI) phosphodiesterase"/>
    <property type="match status" value="1"/>
</dbReference>
<evidence type="ECO:0000256" key="6">
    <source>
        <dbReference type="ARBA" id="ARBA00047512"/>
    </source>
</evidence>
<dbReference type="SUPFAM" id="SSF51695">
    <property type="entry name" value="PLC-like phosphodiesterases"/>
    <property type="match status" value="1"/>
</dbReference>
<evidence type="ECO:0000313" key="9">
    <source>
        <dbReference type="EMBL" id="SEA37278.1"/>
    </source>
</evidence>
<evidence type="ECO:0000256" key="7">
    <source>
        <dbReference type="SAM" id="SignalP"/>
    </source>
</evidence>
<dbReference type="Proteomes" id="UP000198658">
    <property type="component" value="Unassembled WGS sequence"/>
</dbReference>